<reference evidence="1 2" key="2">
    <citation type="submission" date="2020-03" db="EMBL/GenBank/DDBJ databases">
        <title>Devosia chinhatensis sp. nov., isolated from a hexachlorocyclohexane (HCH) dump site in India.</title>
        <authorList>
            <person name="Kumar M."/>
            <person name="Lal R."/>
        </authorList>
    </citation>
    <scope>NUCLEOTIDE SEQUENCE [LARGE SCALE GENOMIC DNA]</scope>
    <source>
        <strain evidence="1 2">H239</strain>
    </source>
</reference>
<name>A0A6M1SN56_9HYPH</name>
<evidence type="ECO:0000313" key="2">
    <source>
        <dbReference type="Proteomes" id="UP000474802"/>
    </source>
</evidence>
<gene>
    <name evidence="1" type="ORF">G5575_14200</name>
</gene>
<reference evidence="1 2" key="1">
    <citation type="submission" date="2020-02" db="EMBL/GenBank/DDBJ databases">
        <authorList>
            <person name="Khan S.A."/>
            <person name="Jeon C.O."/>
            <person name="Chun B.H."/>
        </authorList>
    </citation>
    <scope>NUCLEOTIDE SEQUENCE [LARGE SCALE GENOMIC DNA]</scope>
    <source>
        <strain evidence="1 2">H239</strain>
    </source>
</reference>
<dbReference type="AlphaFoldDB" id="A0A6M1SN56"/>
<evidence type="ECO:0008006" key="3">
    <source>
        <dbReference type="Google" id="ProtNLM"/>
    </source>
</evidence>
<dbReference type="Gene3D" id="3.40.50.450">
    <property type="match status" value="1"/>
</dbReference>
<dbReference type="EMBL" id="JAALFG010000003">
    <property type="protein sequence ID" value="NGP18648.1"/>
    <property type="molecule type" value="Genomic_DNA"/>
</dbReference>
<dbReference type="Proteomes" id="UP000474802">
    <property type="component" value="Unassembled WGS sequence"/>
</dbReference>
<comment type="caution">
    <text evidence="1">The sequence shown here is derived from an EMBL/GenBank/DDBJ whole genome shotgun (WGS) entry which is preliminary data.</text>
</comment>
<protein>
    <recommendedName>
        <fullName evidence="3">AMP nucleosidase</fullName>
    </recommendedName>
</protein>
<proteinExistence type="predicted"/>
<dbReference type="SUPFAM" id="SSF102405">
    <property type="entry name" value="MCP/YpsA-like"/>
    <property type="match status" value="1"/>
</dbReference>
<keyword evidence="2" id="KW-1185">Reference proteome</keyword>
<evidence type="ECO:0000313" key="1">
    <source>
        <dbReference type="EMBL" id="NGP18648.1"/>
    </source>
</evidence>
<dbReference type="RefSeq" id="WP_164534902.1">
    <property type="nucleotide sequence ID" value="NZ_JAALFG010000003.1"/>
</dbReference>
<sequence length="155" mass="16427">MMSEFGMIFTRRGARIVCLAEDGILPVPLITAARAAGGSVQIIADASIVLPPALSGVPMSVVPDRAERLASLAAEASVFVGLPGSLASVRALFDAWSSSGGKPVVLLNRHKAFEVLRGFATDVVAASVPHYDRKIQFAETVEDLWNKVAAVDQRR</sequence>
<organism evidence="1 2">
    <name type="scientific">Devosia aurantiaca</name>
    <dbReference type="NCBI Taxonomy" id="2714858"/>
    <lineage>
        <taxon>Bacteria</taxon>
        <taxon>Pseudomonadati</taxon>
        <taxon>Pseudomonadota</taxon>
        <taxon>Alphaproteobacteria</taxon>
        <taxon>Hyphomicrobiales</taxon>
        <taxon>Devosiaceae</taxon>
        <taxon>Devosia</taxon>
    </lineage>
</organism>
<accession>A0A6M1SN56</accession>